<comment type="caution">
    <text evidence="1">The sequence shown here is derived from an EMBL/GenBank/DDBJ whole genome shotgun (WGS) entry which is preliminary data.</text>
</comment>
<dbReference type="PANTHER" id="PTHR33645">
    <property type="entry name" value="AMINOPEPTIDASE (DUF3754)"/>
    <property type="match status" value="1"/>
</dbReference>
<dbReference type="InterPro" id="IPR022227">
    <property type="entry name" value="DUF3754"/>
</dbReference>
<reference evidence="1 2" key="1">
    <citation type="submission" date="2022-03" db="EMBL/GenBank/DDBJ databases">
        <authorList>
            <person name="Macdonald S."/>
            <person name="Ahmed S."/>
            <person name="Newling K."/>
        </authorList>
    </citation>
    <scope>NUCLEOTIDE SEQUENCE [LARGE SCALE GENOMIC DNA]</scope>
</reference>
<dbReference type="Pfam" id="PF12576">
    <property type="entry name" value="DUF3754"/>
    <property type="match status" value="1"/>
</dbReference>
<accession>A0ABC8KJ00</accession>
<keyword evidence="2" id="KW-1185">Reference proteome</keyword>
<proteinExistence type="predicted"/>
<sequence length="473" mass="55422">MKEKKKDVIRLEREAVIPILKHKLTTALSLHFAEKYERDEFLRFCQRVECTIRAWYHLHFEDLMQLYSLFEPVRGAHRLQQQNLSPDEIDVLEHQFLQHLFEVMEKSNFKVITNEEIEVALSAQYRLNLPIVVNEAKLDTKLLTRFFSKFPRHDLPHFADKFKKNNIWEEGNSIETEKDSLYIERIRIEKLKLSLSNLMSKITIQEPTFERIIVVYRRVSGKRETERNIYVKHFKSIPMADMEIVLPEKKNPGLTPLDWVKFLVSAAIGLVTVVSSVSLKKTDIRVIAAILSTVVAYCVKTYFTFQRNLVDYQSLITRSVYDKQLDSGRGTLLHLCDEVIQQEVKEVIISFYMLIKQDHSTSKEELDMQCETFIKEEFNESCNFDVDDAVKKLEKLGLVSRDSEDKYRCVSMKEANDIMGTTTEEMVLKARGGGDYEDEEVADNEPQITPEDELNAKEQRYQSKLTEFETLWM</sequence>
<evidence type="ECO:0008006" key="3">
    <source>
        <dbReference type="Google" id="ProtNLM"/>
    </source>
</evidence>
<organism evidence="1 2">
    <name type="scientific">Eruca vesicaria subsp. sativa</name>
    <name type="common">Garden rocket</name>
    <name type="synonym">Eruca sativa</name>
    <dbReference type="NCBI Taxonomy" id="29727"/>
    <lineage>
        <taxon>Eukaryota</taxon>
        <taxon>Viridiplantae</taxon>
        <taxon>Streptophyta</taxon>
        <taxon>Embryophyta</taxon>
        <taxon>Tracheophyta</taxon>
        <taxon>Spermatophyta</taxon>
        <taxon>Magnoliopsida</taxon>
        <taxon>eudicotyledons</taxon>
        <taxon>Gunneridae</taxon>
        <taxon>Pentapetalae</taxon>
        <taxon>rosids</taxon>
        <taxon>malvids</taxon>
        <taxon>Brassicales</taxon>
        <taxon>Brassicaceae</taxon>
        <taxon>Brassiceae</taxon>
        <taxon>Eruca</taxon>
    </lineage>
</organism>
<gene>
    <name evidence="1" type="ORF">ERUC_LOCUS24321</name>
</gene>
<dbReference type="Proteomes" id="UP001642260">
    <property type="component" value="Unassembled WGS sequence"/>
</dbReference>
<dbReference type="AlphaFoldDB" id="A0ABC8KJ00"/>
<dbReference type="EMBL" id="CAKOAT010249932">
    <property type="protein sequence ID" value="CAH8358565.1"/>
    <property type="molecule type" value="Genomic_DNA"/>
</dbReference>
<evidence type="ECO:0000313" key="2">
    <source>
        <dbReference type="Proteomes" id="UP001642260"/>
    </source>
</evidence>
<evidence type="ECO:0000313" key="1">
    <source>
        <dbReference type="EMBL" id="CAH8358565.1"/>
    </source>
</evidence>
<protein>
    <recommendedName>
        <fullName evidence="3">Aminopeptidase</fullName>
    </recommendedName>
</protein>
<name>A0ABC8KJ00_ERUVS</name>
<dbReference type="PANTHER" id="PTHR33645:SF5">
    <property type="entry name" value="AMINOPEPTIDASE"/>
    <property type="match status" value="1"/>
</dbReference>